<reference evidence="1 2" key="1">
    <citation type="submission" date="2023-02" db="EMBL/GenBank/DDBJ databases">
        <title>Evolution of Hrp T3SS in non-pathogenic Pseudomonas fluorescens.</title>
        <authorList>
            <person name="Liao K."/>
            <person name="Wei H."/>
            <person name="Gu Y."/>
        </authorList>
    </citation>
    <scope>NUCLEOTIDE SEQUENCE [LARGE SCALE GENOMIC DNA]</scope>
    <source>
        <strain evidence="1 2">FP2043</strain>
    </source>
</reference>
<gene>
    <name evidence="1" type="ORF">PSH67_19940</name>
</gene>
<protein>
    <submittedName>
        <fullName evidence="1">Phosphotransferase</fullName>
    </submittedName>
</protein>
<sequence>MALTYNPAGNAAALPPRLIVKGGFEEHSPSMAFMYAREARTYRDVLPHVAMNTPRCYFAESDEDPASHQSIVLMEDLDLAGVRFCNALRPQRFDQVKRRLAAMARYHAQWWNHPGFQSGEPMAWIEPRMTGSTLMYSDRYLQPEVWRSYIESPRGAAVSTRLHDLEWMRGAFVKLAELHQAHPPTLCHGDTHLGNLYEDPLGNPGFLDMQVNRAPWFADVTYHLICALDIADRREWEGQLLQHYLRCLVQEGIAAPSFDEALDCYRREIAWGLFVFLINETRFQTESVNTAYAARFGDAALTHDTLALLR</sequence>
<evidence type="ECO:0000313" key="1">
    <source>
        <dbReference type="EMBL" id="WLH05105.1"/>
    </source>
</evidence>
<dbReference type="InterPro" id="IPR004119">
    <property type="entry name" value="EcKL"/>
</dbReference>
<name>A0ABY9FPD6_9PSED</name>
<proteinExistence type="predicted"/>
<dbReference type="InterPro" id="IPR052961">
    <property type="entry name" value="Oxido-Kinase-like_Enzymes"/>
</dbReference>
<keyword evidence="2" id="KW-1185">Reference proteome</keyword>
<dbReference type="Proteomes" id="UP001236748">
    <property type="component" value="Chromosome"/>
</dbReference>
<dbReference type="PANTHER" id="PTHR23020:SF41">
    <property type="entry name" value="AMINOGLYCOSIDE PHOSPHOTRANSFERASE DOMAIN-CONTAINING PROTEIN"/>
    <property type="match status" value="1"/>
</dbReference>
<accession>A0ABY9FPD6</accession>
<dbReference type="RefSeq" id="WP_222104845.1">
    <property type="nucleotide sequence ID" value="NZ_CP117450.1"/>
</dbReference>
<dbReference type="PANTHER" id="PTHR23020">
    <property type="entry name" value="UNCHARACTERIZED NUCLEAR HORMONE RECEPTOR-RELATED"/>
    <property type="match status" value="1"/>
</dbReference>
<dbReference type="Pfam" id="PF02958">
    <property type="entry name" value="EcKL"/>
    <property type="match status" value="1"/>
</dbReference>
<dbReference type="EMBL" id="CP117450">
    <property type="protein sequence ID" value="WLH05105.1"/>
    <property type="molecule type" value="Genomic_DNA"/>
</dbReference>
<organism evidence="1 2">
    <name type="scientific">Pseudomonas lurida</name>
    <dbReference type="NCBI Taxonomy" id="244566"/>
    <lineage>
        <taxon>Bacteria</taxon>
        <taxon>Pseudomonadati</taxon>
        <taxon>Pseudomonadota</taxon>
        <taxon>Gammaproteobacteria</taxon>
        <taxon>Pseudomonadales</taxon>
        <taxon>Pseudomonadaceae</taxon>
        <taxon>Pseudomonas</taxon>
    </lineage>
</organism>
<dbReference type="SUPFAM" id="SSF56112">
    <property type="entry name" value="Protein kinase-like (PK-like)"/>
    <property type="match status" value="1"/>
</dbReference>
<evidence type="ECO:0000313" key="2">
    <source>
        <dbReference type="Proteomes" id="UP001236748"/>
    </source>
</evidence>
<dbReference type="InterPro" id="IPR011009">
    <property type="entry name" value="Kinase-like_dom_sf"/>
</dbReference>
<dbReference type="Gene3D" id="3.90.1200.10">
    <property type="match status" value="1"/>
</dbReference>